<dbReference type="AlphaFoldDB" id="A0A9P7RN12"/>
<evidence type="ECO:0000256" key="7">
    <source>
        <dbReference type="ARBA" id="ARBA00023180"/>
    </source>
</evidence>
<evidence type="ECO:0000313" key="15">
    <source>
        <dbReference type="Proteomes" id="UP001049176"/>
    </source>
</evidence>
<feature type="chain" id="PRO_5040121731" description="Glucose-methanol-choline oxidoreductase N-terminal domain-containing protein" evidence="11">
    <location>
        <begin position="22"/>
        <end position="647"/>
    </location>
</feature>
<feature type="signal peptide" evidence="11">
    <location>
        <begin position="1"/>
        <end position="21"/>
    </location>
</feature>
<evidence type="ECO:0000256" key="8">
    <source>
        <dbReference type="PIRSR" id="PIRSR000137-1"/>
    </source>
</evidence>
<dbReference type="PROSITE" id="PS00623">
    <property type="entry name" value="GMC_OXRED_1"/>
    <property type="match status" value="1"/>
</dbReference>
<evidence type="ECO:0000256" key="5">
    <source>
        <dbReference type="ARBA" id="ARBA00022827"/>
    </source>
</evidence>
<dbReference type="Gene3D" id="3.50.50.60">
    <property type="entry name" value="FAD/NAD(P)-binding domain"/>
    <property type="match status" value="1"/>
</dbReference>
<dbReference type="EMBL" id="CM032190">
    <property type="protein sequence ID" value="KAG7086183.1"/>
    <property type="molecule type" value="Genomic_DNA"/>
</dbReference>
<evidence type="ECO:0000256" key="6">
    <source>
        <dbReference type="ARBA" id="ARBA00023002"/>
    </source>
</evidence>
<dbReference type="PIRSF" id="PIRSF000137">
    <property type="entry name" value="Alcohol_oxidase"/>
    <property type="match status" value="1"/>
</dbReference>
<evidence type="ECO:0000259" key="13">
    <source>
        <dbReference type="PROSITE" id="PS00624"/>
    </source>
</evidence>
<feature type="domain" description="Glucose-methanol-choline oxidoreductase N-terminal" evidence="12">
    <location>
        <begin position="100"/>
        <end position="123"/>
    </location>
</feature>
<comment type="similarity">
    <text evidence="2 10">Belongs to the GMC oxidoreductase family.</text>
</comment>
<reference evidence="14" key="1">
    <citation type="journal article" date="2021" name="Genome Biol. Evol.">
        <title>The assembled and annotated genome of the fairy-ring fungus Marasmius oreades.</title>
        <authorList>
            <person name="Hiltunen M."/>
            <person name="Ament-Velasquez S.L."/>
            <person name="Johannesson H."/>
        </authorList>
    </citation>
    <scope>NUCLEOTIDE SEQUENCE</scope>
    <source>
        <strain evidence="14">03SP1</strain>
    </source>
</reference>
<evidence type="ECO:0000256" key="9">
    <source>
        <dbReference type="PIRSR" id="PIRSR000137-2"/>
    </source>
</evidence>
<dbReference type="InterPro" id="IPR007867">
    <property type="entry name" value="GMC_OxRtase_C"/>
</dbReference>
<dbReference type="SUPFAM" id="SSF54373">
    <property type="entry name" value="FAD-linked reductases, C-terminal domain"/>
    <property type="match status" value="1"/>
</dbReference>
<evidence type="ECO:0000256" key="3">
    <source>
        <dbReference type="ARBA" id="ARBA00022630"/>
    </source>
</evidence>
<dbReference type="InterPro" id="IPR036188">
    <property type="entry name" value="FAD/NAD-bd_sf"/>
</dbReference>
<evidence type="ECO:0000256" key="11">
    <source>
        <dbReference type="SAM" id="SignalP"/>
    </source>
</evidence>
<dbReference type="OrthoDB" id="269227at2759"/>
<dbReference type="Pfam" id="PF00732">
    <property type="entry name" value="GMC_oxred_N"/>
    <property type="match status" value="1"/>
</dbReference>
<dbReference type="PANTHER" id="PTHR11552">
    <property type="entry name" value="GLUCOSE-METHANOL-CHOLINE GMC OXIDOREDUCTASE"/>
    <property type="match status" value="1"/>
</dbReference>
<dbReference type="PANTHER" id="PTHR11552:SF201">
    <property type="entry name" value="GLUCOSE-METHANOL-CHOLINE OXIDOREDUCTASE N-TERMINAL DOMAIN-CONTAINING PROTEIN"/>
    <property type="match status" value="1"/>
</dbReference>
<evidence type="ECO:0000256" key="4">
    <source>
        <dbReference type="ARBA" id="ARBA00022729"/>
    </source>
</evidence>
<keyword evidence="15" id="KW-1185">Reference proteome</keyword>
<dbReference type="InterPro" id="IPR000172">
    <property type="entry name" value="GMC_OxRdtase_N"/>
</dbReference>
<dbReference type="SUPFAM" id="SSF51905">
    <property type="entry name" value="FAD/NAD(P)-binding domain"/>
    <property type="match status" value="1"/>
</dbReference>
<organism evidence="14 15">
    <name type="scientific">Marasmius oreades</name>
    <name type="common">fairy-ring Marasmius</name>
    <dbReference type="NCBI Taxonomy" id="181124"/>
    <lineage>
        <taxon>Eukaryota</taxon>
        <taxon>Fungi</taxon>
        <taxon>Dikarya</taxon>
        <taxon>Basidiomycota</taxon>
        <taxon>Agaricomycotina</taxon>
        <taxon>Agaricomycetes</taxon>
        <taxon>Agaricomycetidae</taxon>
        <taxon>Agaricales</taxon>
        <taxon>Marasmiineae</taxon>
        <taxon>Marasmiaceae</taxon>
        <taxon>Marasmius</taxon>
    </lineage>
</organism>
<evidence type="ECO:0000256" key="2">
    <source>
        <dbReference type="ARBA" id="ARBA00010790"/>
    </source>
</evidence>
<dbReference type="GO" id="GO:0016614">
    <property type="term" value="F:oxidoreductase activity, acting on CH-OH group of donors"/>
    <property type="evidence" value="ECO:0007669"/>
    <property type="project" value="InterPro"/>
</dbReference>
<proteinExistence type="inferred from homology"/>
<keyword evidence="6" id="KW-0560">Oxidoreductase</keyword>
<evidence type="ECO:0000313" key="14">
    <source>
        <dbReference type="EMBL" id="KAG7086183.1"/>
    </source>
</evidence>
<dbReference type="GeneID" id="66071221"/>
<protein>
    <recommendedName>
        <fullName evidence="12 13">Glucose-methanol-choline oxidoreductase N-terminal domain-containing protein</fullName>
    </recommendedName>
</protein>
<feature type="binding site" evidence="9">
    <location>
        <position position="254"/>
    </location>
    <ligand>
        <name>FAD</name>
        <dbReference type="ChEBI" id="CHEBI:57692"/>
    </ligand>
</feature>
<dbReference type="RefSeq" id="XP_043002654.1">
    <property type="nucleotide sequence ID" value="XM_043159056.1"/>
</dbReference>
<dbReference type="Proteomes" id="UP001049176">
    <property type="component" value="Chromosome 10"/>
</dbReference>
<gene>
    <name evidence="14" type="ORF">E1B28_002145</name>
</gene>
<keyword evidence="5 9" id="KW-0274">FAD</keyword>
<dbReference type="KEGG" id="more:E1B28_002145"/>
<feature type="active site" description="Proton acceptor" evidence="8">
    <location>
        <position position="610"/>
    </location>
</feature>
<comment type="cofactor">
    <cofactor evidence="1 9">
        <name>FAD</name>
        <dbReference type="ChEBI" id="CHEBI:57692"/>
    </cofactor>
</comment>
<dbReference type="GO" id="GO:0050660">
    <property type="term" value="F:flavin adenine dinucleotide binding"/>
    <property type="evidence" value="ECO:0007669"/>
    <property type="project" value="InterPro"/>
</dbReference>
<sequence length="647" mass="70081">MMPSLTSVVAFLFYLTQTSLGYDYVFIGGGTGGLTAASRLAENRNVNVLVLEAGPYAEDLPEVFIPGLFGKGRAFTDLDWKYNTTAQGQMNNRTLIVRAGRALGGSSTINGMIFPRAPEEQYDVWGTLNNDSSWTWNALLPFFKKSEIFTPPNEFQASNGAQYLPEFHGLDPRVGRVKVGFPNFFFPQSELWEKTALHLGFRASPDLTNGEPDAVGVSPNSIDAANNTRCSAACAYYTPLKDKPNFTVITNATVSRIIWSSAGNGSSGLIASGVEYFLQNQTEPIVVNIGPQSEVILSAGTIGSPKVLELSGVGNSTILKAAGVEPVLDHATVGENLADHLHSWVTAFTNASVTGDPILQDPIFAQQQLDLWFKNRTGFYSGASGKTLAIVPPSLIFTDSELKRLLNETSADLLRFAREFSNGNKNLAKGIEAQHKLALKLYEADKAGPLEMNLSPFYNGPKPLDQRPRSNFTSIAVVLYAPLSRGRSHINSPNPFTPPLVDPAYWSHPLDVAAHVAGIKLARKMMQSPPLSSIYGGEFEPGSNNSTGDEDTFIKDFLKGVAGGDNHPVGTMAMLPRDLGGVVDTDLKVYGIRNVRVVDASIIPFPVSAHISSTVYMIGERAADIIKHDLQRSRNEQSIALDSPLKL</sequence>
<keyword evidence="4 11" id="KW-0732">Signal</keyword>
<dbReference type="PROSITE" id="PS00624">
    <property type="entry name" value="GMC_OXRED_2"/>
    <property type="match status" value="1"/>
</dbReference>
<name>A0A9P7RN12_9AGAR</name>
<keyword evidence="7" id="KW-0325">Glycoprotein</keyword>
<evidence type="ECO:0000259" key="12">
    <source>
        <dbReference type="PROSITE" id="PS00623"/>
    </source>
</evidence>
<dbReference type="Pfam" id="PF05199">
    <property type="entry name" value="GMC_oxred_C"/>
    <property type="match status" value="1"/>
</dbReference>
<feature type="active site" description="Proton donor" evidence="8">
    <location>
        <position position="567"/>
    </location>
</feature>
<feature type="domain" description="Glucose-methanol-choline oxidoreductase N-terminal" evidence="13">
    <location>
        <begin position="300"/>
        <end position="314"/>
    </location>
</feature>
<evidence type="ECO:0000256" key="10">
    <source>
        <dbReference type="RuleBase" id="RU003968"/>
    </source>
</evidence>
<accession>A0A9P7RN12</accession>
<comment type="caution">
    <text evidence="14">The sequence shown here is derived from an EMBL/GenBank/DDBJ whole genome shotgun (WGS) entry which is preliminary data.</text>
</comment>
<dbReference type="InterPro" id="IPR012132">
    <property type="entry name" value="GMC_OxRdtase"/>
</dbReference>
<keyword evidence="3 10" id="KW-0285">Flavoprotein</keyword>
<evidence type="ECO:0000256" key="1">
    <source>
        <dbReference type="ARBA" id="ARBA00001974"/>
    </source>
</evidence>
<dbReference type="Gene3D" id="3.30.560.10">
    <property type="entry name" value="Glucose Oxidase, domain 3"/>
    <property type="match status" value="1"/>
</dbReference>